<reference evidence="2 3" key="1">
    <citation type="submission" date="2015-09" db="EMBL/GenBank/DDBJ databases">
        <title>Host preference determinants of Valsa canker pathogens revealed by comparative genomics.</title>
        <authorList>
            <person name="Yin Z."/>
            <person name="Huang L."/>
        </authorList>
    </citation>
    <scope>NUCLEOTIDE SEQUENCE [LARGE SCALE GENOMIC DNA]</scope>
    <source>
        <strain evidence="2 3">YSFL</strain>
    </source>
</reference>
<feature type="region of interest" description="Disordered" evidence="1">
    <location>
        <begin position="331"/>
        <end position="372"/>
    </location>
</feature>
<evidence type="ECO:0000313" key="3">
    <source>
        <dbReference type="Proteomes" id="UP000284375"/>
    </source>
</evidence>
<accession>A0A423VLM3</accession>
<name>A0A423VLM3_CYTCH</name>
<protein>
    <recommendedName>
        <fullName evidence="4">Glycosyl transferase family 8 protein</fullName>
    </recommendedName>
</protein>
<dbReference type="EMBL" id="LJZO01000040">
    <property type="protein sequence ID" value="ROV91929.1"/>
    <property type="molecule type" value="Genomic_DNA"/>
</dbReference>
<comment type="caution">
    <text evidence="2">The sequence shown here is derived from an EMBL/GenBank/DDBJ whole genome shotgun (WGS) entry which is preliminary data.</text>
</comment>
<evidence type="ECO:0008006" key="4">
    <source>
        <dbReference type="Google" id="ProtNLM"/>
    </source>
</evidence>
<feature type="compositionally biased region" description="Basic and acidic residues" evidence="1">
    <location>
        <begin position="351"/>
        <end position="372"/>
    </location>
</feature>
<sequence>MPSRRIANLLIIVCLFTLFLFFLRVDFGGRSVAKQVKGDVQSWVDGLGLNKDVDEKALPPHPKYKPTPTYTPPPVRDPFPLLSTSTPPPIPKWNRPRPGLHKEYDLTVAPPLLIGFTRTWPILLQAVVSYITAGWPPEQIYVIENTGVQMANARGQLSLQNPFYLNHAQLKKLGVNVVQTPVLLNFAQLQNFFLSMANTHNWPYYFWSHQDVLTLSFEEGFEGVTPPYNQQGYKTVYELCCQWLDDARKNDDRWAVRFFAYDHLALVNPKAYEDVGGWDTFIPYYLTDCDMHSRLIMSNYSMIDKHSGTITDTSTALNDLLALYRDPNIVPDFTDPNPPIPPPAPAEEAEAEAKQKQKQKRDYEANSPEDPRLDYYHSLRRVSDRMFHYKHGERGRNTWQQGQRGGLGEPFYYSADGFAEAIDVLTEAGREIYRRKWGHQDCNLIGGAGLKPSDAWRVEKDWLD</sequence>
<organism evidence="2 3">
    <name type="scientific">Cytospora chrysosperma</name>
    <name type="common">Cytospora canker fungus</name>
    <name type="synonym">Sphaeria chrysosperma</name>
    <dbReference type="NCBI Taxonomy" id="252740"/>
    <lineage>
        <taxon>Eukaryota</taxon>
        <taxon>Fungi</taxon>
        <taxon>Dikarya</taxon>
        <taxon>Ascomycota</taxon>
        <taxon>Pezizomycotina</taxon>
        <taxon>Sordariomycetes</taxon>
        <taxon>Sordariomycetidae</taxon>
        <taxon>Diaporthales</taxon>
        <taxon>Cytosporaceae</taxon>
        <taxon>Cytospora</taxon>
    </lineage>
</organism>
<dbReference type="STRING" id="252740.A0A423VLM3"/>
<evidence type="ECO:0000313" key="2">
    <source>
        <dbReference type="EMBL" id="ROV91929.1"/>
    </source>
</evidence>
<evidence type="ECO:0000256" key="1">
    <source>
        <dbReference type="SAM" id="MobiDB-lite"/>
    </source>
</evidence>
<dbReference type="AlphaFoldDB" id="A0A423VLM3"/>
<dbReference type="Proteomes" id="UP000284375">
    <property type="component" value="Unassembled WGS sequence"/>
</dbReference>
<proteinExistence type="predicted"/>
<keyword evidence="3" id="KW-1185">Reference proteome</keyword>
<gene>
    <name evidence="2" type="ORF">VSDG_07576</name>
</gene>
<dbReference type="OrthoDB" id="3527108at2759"/>
<feature type="compositionally biased region" description="Pro residues" evidence="1">
    <location>
        <begin position="336"/>
        <end position="345"/>
    </location>
</feature>